<sequence>MPRRSAGLLIYRRVSGSVDVVLAHPGGPFWAKKDAGAWSIPKGEYESDELALDAARREFTEELGMPVPDGTVIDLGEITQKGGKVVTAFAIEADLDVSDTVSNTFEMVWPPRSGVMKSFPEVDRVEWFPLDVAREKILAAQQPFLDRLPDQG</sequence>
<evidence type="ECO:0000313" key="3">
    <source>
        <dbReference type="EMBL" id="MCP2174567.1"/>
    </source>
</evidence>
<comment type="caution">
    <text evidence="3">The sequence shown here is derived from an EMBL/GenBank/DDBJ whole genome shotgun (WGS) entry which is preliminary data.</text>
</comment>
<evidence type="ECO:0000259" key="2">
    <source>
        <dbReference type="PROSITE" id="PS51462"/>
    </source>
</evidence>
<proteinExistence type="predicted"/>
<accession>A0ABT1H8I6</accession>
<dbReference type="InterPro" id="IPR015797">
    <property type="entry name" value="NUDIX_hydrolase-like_dom_sf"/>
</dbReference>
<name>A0ABT1H8I6_9NOCA</name>
<dbReference type="InterPro" id="IPR000086">
    <property type="entry name" value="NUDIX_hydrolase_dom"/>
</dbReference>
<gene>
    <name evidence="3" type="ORF">LX13_000374</name>
</gene>
<dbReference type="PANTHER" id="PTHR21340:SF7">
    <property type="entry name" value="NUDIX HYDROLASE DOMAIN-CONTAINING PROTEIN"/>
    <property type="match status" value="1"/>
</dbReference>
<keyword evidence="1" id="KW-0378">Hydrolase</keyword>
<protein>
    <submittedName>
        <fullName evidence="3">NTP pyrophosphohydrolase, NUDIX family</fullName>
    </submittedName>
</protein>
<dbReference type="CDD" id="cd04662">
    <property type="entry name" value="NUDIX_Hydrolase"/>
    <property type="match status" value="1"/>
</dbReference>
<dbReference type="PROSITE" id="PS51462">
    <property type="entry name" value="NUDIX"/>
    <property type="match status" value="1"/>
</dbReference>
<dbReference type="PANTHER" id="PTHR21340">
    <property type="entry name" value="DIADENOSINE 5,5-P1,P4-TETRAPHOSPHATE PYROPHOSPHOHYDROLASE MUTT"/>
    <property type="match status" value="1"/>
</dbReference>
<evidence type="ECO:0000313" key="4">
    <source>
        <dbReference type="Proteomes" id="UP001206895"/>
    </source>
</evidence>
<reference evidence="3 4" key="1">
    <citation type="submission" date="2022-06" db="EMBL/GenBank/DDBJ databases">
        <title>Genomic Encyclopedia of Archaeal and Bacterial Type Strains, Phase II (KMG-II): from individual species to whole genera.</title>
        <authorList>
            <person name="Goeker M."/>
        </authorList>
    </citation>
    <scope>NUCLEOTIDE SEQUENCE [LARGE SCALE GENOMIC DNA]</scope>
    <source>
        <strain evidence="3 4">DSM 44693</strain>
    </source>
</reference>
<dbReference type="InterPro" id="IPR051325">
    <property type="entry name" value="Nudix_hydrolase_domain"/>
</dbReference>
<keyword evidence="4" id="KW-1185">Reference proteome</keyword>
<organism evidence="3 4">
    <name type="scientific">Williamsia maris</name>
    <dbReference type="NCBI Taxonomy" id="72806"/>
    <lineage>
        <taxon>Bacteria</taxon>
        <taxon>Bacillati</taxon>
        <taxon>Actinomycetota</taxon>
        <taxon>Actinomycetes</taxon>
        <taxon>Mycobacteriales</taxon>
        <taxon>Nocardiaceae</taxon>
        <taxon>Williamsia</taxon>
    </lineage>
</organism>
<dbReference type="SUPFAM" id="SSF55811">
    <property type="entry name" value="Nudix"/>
    <property type="match status" value="1"/>
</dbReference>
<evidence type="ECO:0000256" key="1">
    <source>
        <dbReference type="ARBA" id="ARBA00022801"/>
    </source>
</evidence>
<dbReference type="Gene3D" id="3.90.79.10">
    <property type="entry name" value="Nucleoside Triphosphate Pyrophosphohydrolase"/>
    <property type="match status" value="1"/>
</dbReference>
<dbReference type="RefSeq" id="WP_253659617.1">
    <property type="nucleotide sequence ID" value="NZ_BAAAJQ010000001.1"/>
</dbReference>
<dbReference type="Proteomes" id="UP001206895">
    <property type="component" value="Unassembled WGS sequence"/>
</dbReference>
<dbReference type="EMBL" id="JAMTCJ010000001">
    <property type="protein sequence ID" value="MCP2174567.1"/>
    <property type="molecule type" value="Genomic_DNA"/>
</dbReference>
<dbReference type="PROSITE" id="PS00893">
    <property type="entry name" value="NUDIX_BOX"/>
    <property type="match status" value="1"/>
</dbReference>
<feature type="domain" description="Nudix hydrolase" evidence="2">
    <location>
        <begin position="1"/>
        <end position="150"/>
    </location>
</feature>
<dbReference type="Pfam" id="PF00293">
    <property type="entry name" value="NUDIX"/>
    <property type="match status" value="1"/>
</dbReference>
<dbReference type="InterPro" id="IPR020084">
    <property type="entry name" value="NUDIX_hydrolase_CS"/>
</dbReference>